<dbReference type="Proteomes" id="UP000306798">
    <property type="component" value="Unassembled WGS sequence"/>
</dbReference>
<feature type="domain" description="Type II methyltransferase M.TaqI-like" evidence="7">
    <location>
        <begin position="129"/>
        <end position="226"/>
    </location>
</feature>
<dbReference type="GO" id="GO:0003676">
    <property type="term" value="F:nucleic acid binding"/>
    <property type="evidence" value="ECO:0007669"/>
    <property type="project" value="InterPro"/>
</dbReference>
<organism evidence="8 9">
    <name type="scientific">Bifidobacterium pseudolongum</name>
    <dbReference type="NCBI Taxonomy" id="1694"/>
    <lineage>
        <taxon>Bacteria</taxon>
        <taxon>Bacillati</taxon>
        <taxon>Actinomycetota</taxon>
        <taxon>Actinomycetes</taxon>
        <taxon>Bifidobacteriales</taxon>
        <taxon>Bifidobacteriaceae</taxon>
        <taxon>Bifidobacterium</taxon>
    </lineage>
</organism>
<evidence type="ECO:0000256" key="4">
    <source>
        <dbReference type="ARBA" id="ARBA00022679"/>
    </source>
</evidence>
<dbReference type="PANTHER" id="PTHR33841:SF5">
    <property type="entry name" value="DNA METHYLASE (MODIFICATION METHYLASE) (METHYLTRANSFERASE)-RELATED"/>
    <property type="match status" value="1"/>
</dbReference>
<dbReference type="SUPFAM" id="SSF53335">
    <property type="entry name" value="S-adenosyl-L-methionine-dependent methyltransferases"/>
    <property type="match status" value="1"/>
</dbReference>
<dbReference type="InterPro" id="IPR050953">
    <property type="entry name" value="N4_N6_ade-DNA_methylase"/>
</dbReference>
<accession>A0A4S4FBC1</accession>
<dbReference type="InterPro" id="IPR029063">
    <property type="entry name" value="SAM-dependent_MTases_sf"/>
</dbReference>
<evidence type="ECO:0000256" key="1">
    <source>
        <dbReference type="ARBA" id="ARBA00006594"/>
    </source>
</evidence>
<dbReference type="EC" id="2.1.1.72" evidence="2"/>
<dbReference type="GO" id="GO:0009007">
    <property type="term" value="F:site-specific DNA-methyltransferase (adenine-specific) activity"/>
    <property type="evidence" value="ECO:0007669"/>
    <property type="project" value="UniProtKB-EC"/>
</dbReference>
<evidence type="ECO:0000313" key="8">
    <source>
        <dbReference type="EMBL" id="THG27293.1"/>
    </source>
</evidence>
<keyword evidence="4 8" id="KW-0808">Transferase</keyword>
<evidence type="ECO:0000256" key="5">
    <source>
        <dbReference type="ARBA" id="ARBA00022691"/>
    </source>
</evidence>
<gene>
    <name evidence="8" type="ORF">E5991_01875</name>
</gene>
<dbReference type="PRINTS" id="PR00507">
    <property type="entry name" value="N12N6MTFRASE"/>
</dbReference>
<dbReference type="RefSeq" id="WP_136510924.1">
    <property type="nucleotide sequence ID" value="NZ_SSTF01000004.1"/>
</dbReference>
<dbReference type="GO" id="GO:0032259">
    <property type="term" value="P:methylation"/>
    <property type="evidence" value="ECO:0007669"/>
    <property type="project" value="UniProtKB-KW"/>
</dbReference>
<dbReference type="GO" id="GO:0006304">
    <property type="term" value="P:DNA modification"/>
    <property type="evidence" value="ECO:0007669"/>
    <property type="project" value="InterPro"/>
</dbReference>
<proteinExistence type="inferred from homology"/>
<sequence length="544" mass="62049">MAQAGGVMNQPNDGKVYTKQWVVDFMLDLVGYGTNSLGDLSCMRIVEPSCGTGSFLYEIIRRLLANSSRRDYLSLKDAIRAYDIDQECVNHCKDTSRQILVDDFGVDAGTATALVSDWVVCGDFLLDHVEEDVDIVIGNPPYIRATDLDKDKRRAYVGAIESMSAGTDIYVGFFDRALDILKRGGKLCFICADRWLQNRYGKILRRKIVREGNLEILMRMHGVDAFAEEVDAYPAITLVGKDEQQERFKYVECDESFSEENIDMLQASLNSDEDGNGDAWHLASLRMPFDPVAPIPLGTKRTVCFVEQAQERLPSIEDAGISIGIGIATGCDGVFVADNPDVAEGSRMLPLFYMRDYRRKTGKHRWLVNPWDDKGNLVDLDEYPRMREYFESHRSRLENRSVVRKSRNQWYRTIDKINYSLLNKPMLLMPDIAQEPLPVYNEGRYPHHNCYWIASEQWDMCALGGVLLSRQTKDFIDCLGVKMRGRSLRFQAQYLRLLHIPGFDTLSKEIVAGLQEAFERLDRDAATKWTARMYEEAGICCVRM</sequence>
<keyword evidence="5" id="KW-0949">S-adenosyl-L-methionine</keyword>
<dbReference type="Pfam" id="PF07669">
    <property type="entry name" value="Eco57I"/>
    <property type="match status" value="1"/>
</dbReference>
<dbReference type="Gene3D" id="3.40.50.150">
    <property type="entry name" value="Vaccinia Virus protein VP39"/>
    <property type="match status" value="1"/>
</dbReference>
<dbReference type="CDD" id="cd02440">
    <property type="entry name" value="AdoMet_MTases"/>
    <property type="match status" value="1"/>
</dbReference>
<dbReference type="PANTHER" id="PTHR33841">
    <property type="entry name" value="DNA METHYLTRANSFERASE YEEA-RELATED"/>
    <property type="match status" value="1"/>
</dbReference>
<reference evidence="8 9" key="1">
    <citation type="submission" date="2019-04" db="EMBL/GenBank/DDBJ databases">
        <title>Microbes associate with the intestines of laboratory mice.</title>
        <authorList>
            <person name="Navarre W."/>
            <person name="Wong E."/>
            <person name="Huang K.C."/>
            <person name="Tropini C."/>
            <person name="Ng K."/>
            <person name="Yu B."/>
        </authorList>
    </citation>
    <scope>NUCLEOTIDE SEQUENCE [LARGE SCALE GENOMIC DNA]</scope>
    <source>
        <strain evidence="8 9">NM87_A27A</strain>
    </source>
</reference>
<dbReference type="EMBL" id="SSTF01000004">
    <property type="protein sequence ID" value="THG27293.1"/>
    <property type="molecule type" value="Genomic_DNA"/>
</dbReference>
<evidence type="ECO:0000259" key="7">
    <source>
        <dbReference type="Pfam" id="PF07669"/>
    </source>
</evidence>
<dbReference type="PROSITE" id="PS00092">
    <property type="entry name" value="N6_MTASE"/>
    <property type="match status" value="1"/>
</dbReference>
<evidence type="ECO:0000256" key="2">
    <source>
        <dbReference type="ARBA" id="ARBA00011900"/>
    </source>
</evidence>
<evidence type="ECO:0000256" key="6">
    <source>
        <dbReference type="ARBA" id="ARBA00047942"/>
    </source>
</evidence>
<evidence type="ECO:0000256" key="3">
    <source>
        <dbReference type="ARBA" id="ARBA00022603"/>
    </source>
</evidence>
<comment type="catalytic activity">
    <reaction evidence="6">
        <text>a 2'-deoxyadenosine in DNA + S-adenosyl-L-methionine = an N(6)-methyl-2'-deoxyadenosine in DNA + S-adenosyl-L-homocysteine + H(+)</text>
        <dbReference type="Rhea" id="RHEA:15197"/>
        <dbReference type="Rhea" id="RHEA-COMP:12418"/>
        <dbReference type="Rhea" id="RHEA-COMP:12419"/>
        <dbReference type="ChEBI" id="CHEBI:15378"/>
        <dbReference type="ChEBI" id="CHEBI:57856"/>
        <dbReference type="ChEBI" id="CHEBI:59789"/>
        <dbReference type="ChEBI" id="CHEBI:90615"/>
        <dbReference type="ChEBI" id="CHEBI:90616"/>
        <dbReference type="EC" id="2.1.1.72"/>
    </reaction>
</comment>
<evidence type="ECO:0000313" key="9">
    <source>
        <dbReference type="Proteomes" id="UP000306798"/>
    </source>
</evidence>
<comment type="similarity">
    <text evidence="1">Belongs to the N(4)/N(6)-methyltransferase family.</text>
</comment>
<comment type="caution">
    <text evidence="8">The sequence shown here is derived from an EMBL/GenBank/DDBJ whole genome shotgun (WGS) entry which is preliminary data.</text>
</comment>
<keyword evidence="3 8" id="KW-0489">Methyltransferase</keyword>
<dbReference type="InterPro" id="IPR011639">
    <property type="entry name" value="MethylTrfase_TaqI-like_dom"/>
</dbReference>
<name>A0A4S4FBC1_9BIFI</name>
<dbReference type="AlphaFoldDB" id="A0A4S4FBC1"/>
<dbReference type="InterPro" id="IPR002052">
    <property type="entry name" value="DNA_methylase_N6_adenine_CS"/>
</dbReference>
<protein>
    <recommendedName>
        <fullName evidence="2">site-specific DNA-methyltransferase (adenine-specific)</fullName>
        <ecNumber evidence="2">2.1.1.72</ecNumber>
    </recommendedName>
</protein>